<name>A0A914R4G2_PAREQ</name>
<dbReference type="AlphaFoldDB" id="A0A914R4G2"/>
<dbReference type="Proteomes" id="UP000887564">
    <property type="component" value="Unplaced"/>
</dbReference>
<keyword evidence="3" id="KW-1185">Reference proteome</keyword>
<evidence type="ECO:0000256" key="1">
    <source>
        <dbReference type="PROSITE-ProRule" id="PRU00176"/>
    </source>
</evidence>
<dbReference type="GO" id="GO:0003723">
    <property type="term" value="F:RNA binding"/>
    <property type="evidence" value="ECO:0007669"/>
    <property type="project" value="UniProtKB-UniRule"/>
</dbReference>
<reference evidence="4" key="1">
    <citation type="submission" date="2022-11" db="UniProtKB">
        <authorList>
            <consortium name="WormBaseParasite"/>
        </authorList>
    </citation>
    <scope>IDENTIFICATION</scope>
</reference>
<dbReference type="SUPFAM" id="SSF54928">
    <property type="entry name" value="RNA-binding domain, RBD"/>
    <property type="match status" value="1"/>
</dbReference>
<dbReference type="InterPro" id="IPR012677">
    <property type="entry name" value="Nucleotide-bd_a/b_plait_sf"/>
</dbReference>
<dbReference type="PROSITE" id="PS50102">
    <property type="entry name" value="RRM"/>
    <property type="match status" value="1"/>
</dbReference>
<protein>
    <submittedName>
        <fullName evidence="4">RRM domain-containing protein</fullName>
    </submittedName>
</protein>
<evidence type="ECO:0000313" key="4">
    <source>
        <dbReference type="WBParaSite" id="PEQ_0000134101-mRNA-1"/>
    </source>
</evidence>
<dbReference type="WBParaSite" id="PEQ_0000134101-mRNA-1">
    <property type="protein sequence ID" value="PEQ_0000134101-mRNA-1"/>
    <property type="gene ID" value="PEQ_0000134101"/>
</dbReference>
<dbReference type="Gene3D" id="3.30.70.330">
    <property type="match status" value="1"/>
</dbReference>
<sequence>DFVRIVRDRATGVGKGIAFVAFKETAVIPIALKMDGSDFGGRQLRVSRVQKKNKVRIILALKLAP</sequence>
<evidence type="ECO:0000259" key="2">
    <source>
        <dbReference type="PROSITE" id="PS50102"/>
    </source>
</evidence>
<evidence type="ECO:0000313" key="3">
    <source>
        <dbReference type="Proteomes" id="UP000887564"/>
    </source>
</evidence>
<keyword evidence="1" id="KW-0694">RNA-binding</keyword>
<dbReference type="InterPro" id="IPR035979">
    <property type="entry name" value="RBD_domain_sf"/>
</dbReference>
<organism evidence="3 4">
    <name type="scientific">Parascaris equorum</name>
    <name type="common">Equine roundworm</name>
    <dbReference type="NCBI Taxonomy" id="6256"/>
    <lineage>
        <taxon>Eukaryota</taxon>
        <taxon>Metazoa</taxon>
        <taxon>Ecdysozoa</taxon>
        <taxon>Nematoda</taxon>
        <taxon>Chromadorea</taxon>
        <taxon>Rhabditida</taxon>
        <taxon>Spirurina</taxon>
        <taxon>Ascaridomorpha</taxon>
        <taxon>Ascaridoidea</taxon>
        <taxon>Ascarididae</taxon>
        <taxon>Parascaris</taxon>
    </lineage>
</organism>
<accession>A0A914R4G2</accession>
<proteinExistence type="predicted"/>
<feature type="domain" description="RRM" evidence="2">
    <location>
        <begin position="1"/>
        <end position="51"/>
    </location>
</feature>
<dbReference type="Pfam" id="PF00076">
    <property type="entry name" value="RRM_1"/>
    <property type="match status" value="1"/>
</dbReference>
<dbReference type="InterPro" id="IPR000504">
    <property type="entry name" value="RRM_dom"/>
</dbReference>